<dbReference type="SUPFAM" id="SSF52540">
    <property type="entry name" value="P-loop containing nucleoside triphosphate hydrolases"/>
    <property type="match status" value="2"/>
</dbReference>
<dbReference type="InterPro" id="IPR021673">
    <property type="entry name" value="RLR_CTR"/>
</dbReference>
<evidence type="ECO:0000313" key="21">
    <source>
        <dbReference type="Proteomes" id="UP001374579"/>
    </source>
</evidence>
<dbReference type="Pfam" id="PF18119">
    <property type="entry name" value="RIG-I_C"/>
    <property type="match status" value="1"/>
</dbReference>
<dbReference type="PROSITE" id="PS51789">
    <property type="entry name" value="RLR_CTR"/>
    <property type="match status" value="1"/>
</dbReference>
<dbReference type="PROSITE" id="PS51192">
    <property type="entry name" value="HELICASE_ATP_BIND_1"/>
    <property type="match status" value="1"/>
</dbReference>
<evidence type="ECO:0000256" key="4">
    <source>
        <dbReference type="ARBA" id="ARBA00022490"/>
    </source>
</evidence>
<dbReference type="PANTHER" id="PTHR14074:SF16">
    <property type="entry name" value="ANTIVIRAL INNATE IMMUNE RESPONSE RECEPTOR RIG-I"/>
    <property type="match status" value="1"/>
</dbReference>
<evidence type="ECO:0000259" key="19">
    <source>
        <dbReference type="PROSITE" id="PS51789"/>
    </source>
</evidence>
<dbReference type="Pfam" id="PF04851">
    <property type="entry name" value="ResIII"/>
    <property type="match status" value="1"/>
</dbReference>
<dbReference type="Gene3D" id="2.170.150.30">
    <property type="entry name" value="RIG-I-like receptor, C-terminal regulatory domain"/>
    <property type="match status" value="1"/>
</dbReference>
<keyword evidence="6" id="KW-0479">Metal-binding</keyword>
<dbReference type="EC" id="3.6.4.13" evidence="3"/>
<dbReference type="InterPro" id="IPR014001">
    <property type="entry name" value="Helicase_ATP-bd"/>
</dbReference>
<evidence type="ECO:0000256" key="13">
    <source>
        <dbReference type="ARBA" id="ARBA00022884"/>
    </source>
</evidence>
<keyword evidence="21" id="KW-1185">Reference proteome</keyword>
<dbReference type="InterPro" id="IPR051363">
    <property type="entry name" value="RLR_Helicase"/>
</dbReference>
<feature type="domain" description="Helicase C-terminal" evidence="18">
    <location>
        <begin position="989"/>
        <end position="1156"/>
    </location>
</feature>
<dbReference type="GO" id="GO:0003724">
    <property type="term" value="F:RNA helicase activity"/>
    <property type="evidence" value="ECO:0007669"/>
    <property type="project" value="UniProtKB-EC"/>
</dbReference>
<evidence type="ECO:0000256" key="16">
    <source>
        <dbReference type="SAM" id="MobiDB-lite"/>
    </source>
</evidence>
<sequence>MAEGGRAEDRRVENGHGDGSSRIPETAIYLQNGSLRSAVSFLKPCLALLKFTPAHAVVMLQKKMIAVDMQTMLSVIRHEKKKEVQKAATVLLDWLLDKDRDNPEDVLHALLDALRSGTAEHLHVHNVVRVSSVYLPVHQHLVTVLADTLRDGTLSVSHLLHFLQQFRLLEPERAPQVLNMAQRSDDIPEEERHVQVATYLLACLYSNQAKVLLEMQTPPEGSPSGSVSENTLALNISAAPQDRFTTSPRDERSLGSPDDVEGSTDAHKDVDLADHREGNADWIDQLTTFIADSLSERPNAAHLVGDTASGSGVEHSSTAGVGTSAAEDGGRLDEILASWTRQRGELWPLVLQRVLEGASGRTGPWGHSALDPSCLRSLWNTAAELIRREMSEDTDNTTEETSENGNAQAVSAEDNASDAGSSASTETVREVDATMLANLDRSKQETVKKYVLESSKLHEKNLSDDLIVPPDDSMSLISEENNSRQLERGMGVNAVTSGVLREEEAKRLKEGPIQLRPYQDELLTSARNGNNVLIMLPTGTGKTYIVLKYAEEHLKGGEDRRVGFVVPKVRLARQQFERFQAYLPEFKPHLKCGETSGTAGSRQPLSEVLHTSSVVVMTGQCLVEAVESKKVSLNQFSLLVLDECHHTRGGHPLRSLMNLYMEFKFGEHSSKVKLPQIIGLTASPGVGKARGKVLQEAETYLKQLCARLDVTHICSVRQHLQDLEEYVKEPELDIHECEKRKVDKLKERIEALMQIVEERMFADPDVERYFHQAKQLETPQSSEQLKKQLQAPVTQRGEDQYTQWLSTAEKAIKEVDNQKALYALTAHINMLQHCQRCLILNEDCDSLGALQLLKEEVDSMRREKHNKEQVDQELFGLFERHTDYKSNEELPSLQYECARKECQNPKLKYLEELLLKVTQDDQTYEKQLEISSESAEAPGEKEAEAVEREATASGIAMAPTNVEAASKFAMDERNGEEASEVESSADTVESTDCLSMTDSEWHHLDDNVRGMIFVRTLDLSKALLRWMERHPKLKSLIPGRITGVNASVKNGGMTKSEVTEVMAKFNAGIHKVVICTSAAEEGLDFKACNLVIRYLYEASMVSMVQTRGRARELNSRYCVMGRQSSDSTAKERDNIQSEQIMRDAVKQIQEAVDRDPKAHTEAIQALQTDNWKKRWRKDVQDAKRLRQQLPEGMYRLICRGCGVPACTSQNIRLLKRTNRVVLGAEFSNKYDRRDDDFSQQKAYDASIPRTGKLHCLKCGDYWGIMVRSVDDGVEFPVIPIKSFITEDSDGKRQLIDKWSQAFSVPEITDEDRQWHCEPLLSDPTDRLEGDFEREDDDDTAQDEPSNDLSGVEPLSEEGAASEEDPETHTQPSPLGSD</sequence>
<dbReference type="InterPro" id="IPR027417">
    <property type="entry name" value="P-loop_NTPase"/>
</dbReference>
<evidence type="ECO:0000256" key="3">
    <source>
        <dbReference type="ARBA" id="ARBA00012552"/>
    </source>
</evidence>
<feature type="region of interest" description="Disordered" evidence="16">
    <location>
        <begin position="1317"/>
        <end position="1377"/>
    </location>
</feature>
<feature type="compositionally biased region" description="Basic and acidic residues" evidence="16">
    <location>
        <begin position="264"/>
        <end position="273"/>
    </location>
</feature>
<evidence type="ECO:0000259" key="17">
    <source>
        <dbReference type="PROSITE" id="PS51192"/>
    </source>
</evidence>
<evidence type="ECO:0000256" key="14">
    <source>
        <dbReference type="ARBA" id="ARBA00023118"/>
    </source>
</evidence>
<dbReference type="Pfam" id="PF00271">
    <property type="entry name" value="Helicase_C"/>
    <property type="match status" value="1"/>
</dbReference>
<evidence type="ECO:0000259" key="18">
    <source>
        <dbReference type="PROSITE" id="PS51194"/>
    </source>
</evidence>
<dbReference type="SMART" id="SM00490">
    <property type="entry name" value="HELICc"/>
    <property type="match status" value="1"/>
</dbReference>
<feature type="compositionally biased region" description="Basic and acidic residues" evidence="16">
    <location>
        <begin position="1"/>
        <end position="16"/>
    </location>
</feature>
<dbReference type="GO" id="GO:0005524">
    <property type="term" value="F:ATP binding"/>
    <property type="evidence" value="ECO:0007669"/>
    <property type="project" value="UniProtKB-KW"/>
</dbReference>
<gene>
    <name evidence="20" type="ORF">V1264_023519</name>
</gene>
<keyword evidence="4" id="KW-0963">Cytoplasm</keyword>
<dbReference type="GO" id="GO:0046872">
    <property type="term" value="F:metal ion binding"/>
    <property type="evidence" value="ECO:0007669"/>
    <property type="project" value="UniProtKB-KW"/>
</dbReference>
<feature type="compositionally biased region" description="Polar residues" evidence="16">
    <location>
        <begin position="1368"/>
        <end position="1377"/>
    </location>
</feature>
<feature type="region of interest" description="Disordered" evidence="16">
    <location>
        <begin position="238"/>
        <end position="273"/>
    </location>
</feature>
<accession>A0AAN9B9Q3</accession>
<dbReference type="SMART" id="SM00487">
    <property type="entry name" value="DEXDc"/>
    <property type="match status" value="1"/>
</dbReference>
<evidence type="ECO:0000256" key="7">
    <source>
        <dbReference type="ARBA" id="ARBA00022741"/>
    </source>
</evidence>
<keyword evidence="9" id="KW-0347">Helicase</keyword>
<evidence type="ECO:0000256" key="6">
    <source>
        <dbReference type="ARBA" id="ARBA00022723"/>
    </source>
</evidence>
<evidence type="ECO:0000256" key="5">
    <source>
        <dbReference type="ARBA" id="ARBA00022588"/>
    </source>
</evidence>
<keyword evidence="14" id="KW-0051">Antiviral defense</keyword>
<feature type="compositionally biased region" description="Polar residues" evidence="16">
    <location>
        <begin position="308"/>
        <end position="321"/>
    </location>
</feature>
<proteinExistence type="inferred from homology"/>
<feature type="domain" description="RLR CTR" evidence="19">
    <location>
        <begin position="1184"/>
        <end position="1315"/>
    </location>
</feature>
<dbReference type="PANTHER" id="PTHR14074">
    <property type="entry name" value="HELICASE WITH DEATH DOMAIN-RELATED"/>
    <property type="match status" value="1"/>
</dbReference>
<dbReference type="Gene3D" id="1.20.1320.30">
    <property type="match status" value="1"/>
</dbReference>
<dbReference type="Pfam" id="PF11648">
    <property type="entry name" value="RIG-I_C-RD"/>
    <property type="match status" value="1"/>
</dbReference>
<dbReference type="InterPro" id="IPR038557">
    <property type="entry name" value="RLR_C_sf"/>
</dbReference>
<keyword evidence="5" id="KW-0399">Innate immunity</keyword>
<evidence type="ECO:0000256" key="1">
    <source>
        <dbReference type="ARBA" id="ARBA00004496"/>
    </source>
</evidence>
<dbReference type="GO" id="GO:0051607">
    <property type="term" value="P:defense response to virus"/>
    <property type="evidence" value="ECO:0007669"/>
    <property type="project" value="UniProtKB-KW"/>
</dbReference>
<dbReference type="GO" id="GO:0005737">
    <property type="term" value="C:cytoplasm"/>
    <property type="evidence" value="ECO:0007669"/>
    <property type="project" value="UniProtKB-SubCell"/>
</dbReference>
<keyword evidence="12" id="KW-0391">Immunity</keyword>
<comment type="similarity">
    <text evidence="2">Belongs to the helicase family. RLR subfamily.</text>
</comment>
<dbReference type="GO" id="GO:0045087">
    <property type="term" value="P:innate immune response"/>
    <property type="evidence" value="ECO:0007669"/>
    <property type="project" value="UniProtKB-KW"/>
</dbReference>
<dbReference type="GO" id="GO:0016787">
    <property type="term" value="F:hydrolase activity"/>
    <property type="evidence" value="ECO:0007669"/>
    <property type="project" value="UniProtKB-KW"/>
</dbReference>
<feature type="region of interest" description="Disordered" evidence="16">
    <location>
        <begin position="1"/>
        <end position="20"/>
    </location>
</feature>
<evidence type="ECO:0000256" key="15">
    <source>
        <dbReference type="ARBA" id="ARBA00049390"/>
    </source>
</evidence>
<keyword evidence="8" id="KW-0378">Hydrolase</keyword>
<keyword evidence="10" id="KW-0862">Zinc</keyword>
<evidence type="ECO:0000256" key="12">
    <source>
        <dbReference type="ARBA" id="ARBA00022859"/>
    </source>
</evidence>
<dbReference type="PROSITE" id="PS51194">
    <property type="entry name" value="HELICASE_CTER"/>
    <property type="match status" value="1"/>
</dbReference>
<dbReference type="Gene3D" id="3.40.50.300">
    <property type="entry name" value="P-loop containing nucleotide triphosphate hydrolases"/>
    <property type="match status" value="3"/>
</dbReference>
<keyword evidence="7" id="KW-0547">Nucleotide-binding</keyword>
<feature type="region of interest" description="Disordered" evidence="16">
    <location>
        <begin position="390"/>
        <end position="427"/>
    </location>
</feature>
<evidence type="ECO:0000313" key="20">
    <source>
        <dbReference type="EMBL" id="KAK7100599.1"/>
    </source>
</evidence>
<comment type="catalytic activity">
    <reaction evidence="15">
        <text>ATP + H2O = ADP + phosphate + H(+)</text>
        <dbReference type="Rhea" id="RHEA:13065"/>
        <dbReference type="ChEBI" id="CHEBI:15377"/>
        <dbReference type="ChEBI" id="CHEBI:15378"/>
        <dbReference type="ChEBI" id="CHEBI:30616"/>
        <dbReference type="ChEBI" id="CHEBI:43474"/>
        <dbReference type="ChEBI" id="CHEBI:456216"/>
        <dbReference type="EC" id="3.6.4.13"/>
    </reaction>
    <physiologicalReaction direction="left-to-right" evidence="15">
        <dbReference type="Rhea" id="RHEA:13066"/>
    </physiologicalReaction>
</comment>
<name>A0AAN9B9Q3_9CAEN</name>
<dbReference type="InterPro" id="IPR001650">
    <property type="entry name" value="Helicase_C-like"/>
</dbReference>
<dbReference type="InterPro" id="IPR006935">
    <property type="entry name" value="Helicase/UvrB_N"/>
</dbReference>
<dbReference type="EMBL" id="JBAMIC010000011">
    <property type="protein sequence ID" value="KAK7100599.1"/>
    <property type="molecule type" value="Genomic_DNA"/>
</dbReference>
<organism evidence="20 21">
    <name type="scientific">Littorina saxatilis</name>
    <dbReference type="NCBI Taxonomy" id="31220"/>
    <lineage>
        <taxon>Eukaryota</taxon>
        <taxon>Metazoa</taxon>
        <taxon>Spiralia</taxon>
        <taxon>Lophotrochozoa</taxon>
        <taxon>Mollusca</taxon>
        <taxon>Gastropoda</taxon>
        <taxon>Caenogastropoda</taxon>
        <taxon>Littorinimorpha</taxon>
        <taxon>Littorinoidea</taxon>
        <taxon>Littorinidae</taxon>
        <taxon>Littorina</taxon>
    </lineage>
</organism>
<evidence type="ECO:0000256" key="10">
    <source>
        <dbReference type="ARBA" id="ARBA00022833"/>
    </source>
</evidence>
<feature type="region of interest" description="Disordered" evidence="16">
    <location>
        <begin position="305"/>
        <end position="326"/>
    </location>
</feature>
<keyword evidence="13" id="KW-0694">RNA-binding</keyword>
<dbReference type="GO" id="GO:0003677">
    <property type="term" value="F:DNA binding"/>
    <property type="evidence" value="ECO:0007669"/>
    <property type="project" value="InterPro"/>
</dbReference>
<comment type="caution">
    <text evidence="20">The sequence shown here is derived from an EMBL/GenBank/DDBJ whole genome shotgun (WGS) entry which is preliminary data.</text>
</comment>
<evidence type="ECO:0000256" key="9">
    <source>
        <dbReference type="ARBA" id="ARBA00022806"/>
    </source>
</evidence>
<feature type="domain" description="Helicase ATP-binding" evidence="17">
    <location>
        <begin position="523"/>
        <end position="702"/>
    </location>
</feature>
<evidence type="ECO:0000256" key="2">
    <source>
        <dbReference type="ARBA" id="ARBA00006866"/>
    </source>
</evidence>
<feature type="compositionally biased region" description="Acidic residues" evidence="16">
    <location>
        <begin position="392"/>
        <end position="402"/>
    </location>
</feature>
<evidence type="ECO:0000256" key="11">
    <source>
        <dbReference type="ARBA" id="ARBA00022840"/>
    </source>
</evidence>
<dbReference type="InterPro" id="IPR041204">
    <property type="entry name" value="RIG-I-like_C"/>
</dbReference>
<comment type="subcellular location">
    <subcellularLocation>
        <location evidence="1">Cytoplasm</location>
    </subcellularLocation>
</comment>
<dbReference type="GO" id="GO:0003723">
    <property type="term" value="F:RNA binding"/>
    <property type="evidence" value="ECO:0007669"/>
    <property type="project" value="UniProtKB-KW"/>
</dbReference>
<feature type="compositionally biased region" description="Acidic residues" evidence="16">
    <location>
        <begin position="1331"/>
        <end position="1345"/>
    </location>
</feature>
<reference evidence="20 21" key="1">
    <citation type="submission" date="2024-02" db="EMBL/GenBank/DDBJ databases">
        <title>Chromosome-scale genome assembly of the rough periwinkle Littorina saxatilis.</title>
        <authorList>
            <person name="De Jode A."/>
            <person name="Faria R."/>
            <person name="Formenti G."/>
            <person name="Sims Y."/>
            <person name="Smith T.P."/>
            <person name="Tracey A."/>
            <person name="Wood J.M.D."/>
            <person name="Zagrodzka Z.B."/>
            <person name="Johannesson K."/>
            <person name="Butlin R.K."/>
            <person name="Leder E.H."/>
        </authorList>
    </citation>
    <scope>NUCLEOTIDE SEQUENCE [LARGE SCALE GENOMIC DNA]</scope>
    <source>
        <strain evidence="20">Snail1</strain>
        <tissue evidence="20">Muscle</tissue>
    </source>
</reference>
<keyword evidence="11" id="KW-0067">ATP-binding</keyword>
<dbReference type="Proteomes" id="UP001374579">
    <property type="component" value="Unassembled WGS sequence"/>
</dbReference>
<protein>
    <recommendedName>
        <fullName evidence="3">RNA helicase</fullName>
        <ecNumber evidence="3">3.6.4.13</ecNumber>
    </recommendedName>
</protein>
<evidence type="ECO:0000256" key="8">
    <source>
        <dbReference type="ARBA" id="ARBA00022801"/>
    </source>
</evidence>